<dbReference type="SUPFAM" id="SSF75011">
    <property type="entry name" value="3-carboxy-cis,cis-mucoante lactonizing enzyme"/>
    <property type="match status" value="1"/>
</dbReference>
<organism evidence="1 2">
    <name type="scientific">Acanthamoeba polyphaga mimivirus</name>
    <name type="common">APMV</name>
    <dbReference type="NCBI Taxonomy" id="212035"/>
    <lineage>
        <taxon>Viruses</taxon>
        <taxon>Varidnaviria</taxon>
        <taxon>Bamfordvirae</taxon>
        <taxon>Nucleocytoviricota</taxon>
        <taxon>Megaviricetes</taxon>
        <taxon>Imitervirales</taxon>
        <taxon>Mimiviridae</taxon>
        <taxon>Megamimivirinae</taxon>
        <taxon>Mimivirus</taxon>
        <taxon>Mimivirus bradfordmassiliense</taxon>
    </lineage>
</organism>
<name>A0A0G2Y2S8_MIMIV</name>
<evidence type="ECO:0000313" key="1">
    <source>
        <dbReference type="EMBL" id="AKI78809.1"/>
    </source>
</evidence>
<dbReference type="Proteomes" id="UP000241474">
    <property type="component" value="Segment"/>
</dbReference>
<accession>A0A0G2Y2S8</accession>
<proteinExistence type="predicted"/>
<sequence>MELENIIENLSPIEIILQDIHSDNRVSLTLDKNVLCEKCPFFSKMFKGFKEQYEKFVVVKVPYVDITSKILKNFHGHKMEISDDWKSQIKLYMCYDYLGIKTDFPTKIKVQDYCFDELLDLIELNGYNEQTVKTLVGNLPVDNLEKLPIDFLTVMDQELVDFDIIAIDNNGVVSEVDCTMNTLKKIYEQSDCNFHVQYFEKTQKLMVLSSDNVSTGYNQNTIHTYEYNYKNDNYELKDKQPMTGKKYNHRIGGDRLEEEQQIIGKICFMKCNPEEDKLAFVIFNDGQNKIVTYDLDKKIYREVIRRNHITEICYSSNNKTVHIEKNNSVNSIYYNGILLFSENNILRYICHVNNDVIVFNEHCVNQKLNFVKTTRIPYYGSDIFRPIKNGSFGFNDDKIIYGTENSITDIKYKSDHIFIVSAKTIVVYSIFQSSVIKEICCGATNIEFIDRDRVIAYGINCPTNIYNISIGEKIKNIDYPNIKQLFILNNVKNYALKQRIKAILNSHTLKKLI</sequence>
<dbReference type="EMBL" id="KM982401">
    <property type="protein sequence ID" value="AKI78809.1"/>
    <property type="molecule type" value="Genomic_DNA"/>
</dbReference>
<evidence type="ECO:0000313" key="2">
    <source>
        <dbReference type="Proteomes" id="UP000241474"/>
    </source>
</evidence>
<evidence type="ECO:0008006" key="3">
    <source>
        <dbReference type="Google" id="ProtNLM"/>
    </source>
</evidence>
<reference evidence="1 2" key="1">
    <citation type="submission" date="2014-10" db="EMBL/GenBank/DDBJ databases">
        <title>Pan-genome analysis of Brazilian lineage A amoebal mimiviruses.</title>
        <authorList>
            <person name="Assis F.L."/>
            <person name="Abrahao J.S."/>
            <person name="Kroon E.G."/>
            <person name="Dornas F.P."/>
            <person name="Andrade K.R."/>
            <person name="Borato P.V.M."/>
            <person name="Pilotto M.R."/>
            <person name="Benamar S."/>
            <person name="LaScola B."/>
            <person name="Colson P."/>
        </authorList>
    </citation>
    <scope>NUCLEOTIDE SEQUENCE [LARGE SCALE GENOMIC DNA]</scope>
    <source>
        <strain evidence="1 2">Oyster</strain>
    </source>
</reference>
<organismHost>
    <name type="scientific">Acanthamoeba polyphaga</name>
    <name type="common">Amoeba</name>
    <dbReference type="NCBI Taxonomy" id="5757"/>
</organismHost>
<protein>
    <recommendedName>
        <fullName evidence="3">BTB/POZ domain-containing protein</fullName>
    </recommendedName>
</protein>